<accession>A0ABY5BZR4</accession>
<proteinExistence type="predicted"/>
<evidence type="ECO:0000313" key="2">
    <source>
        <dbReference type="Proteomes" id="UP001056093"/>
    </source>
</evidence>
<dbReference type="RefSeq" id="WP_252773819.1">
    <property type="nucleotide sequence ID" value="NZ_CP097122.1"/>
</dbReference>
<evidence type="ECO:0000313" key="1">
    <source>
        <dbReference type="EMBL" id="USS92014.1"/>
    </source>
</evidence>
<sequence length="135" mass="16335">MTKKFTEEEYQKIVEIADKRLANREYVVSTIVKDIYVDVFYELNNADKVKELNQELALISIPKSRDWAHEQFVEKEKKYYWRYKKTDEDGDFYYLIKDFGLIILDCPANWHEKLTETEIIEAGYNPDMFEREEVE</sequence>
<reference evidence="1" key="1">
    <citation type="submission" date="2022-05" db="EMBL/GenBank/DDBJ databases">
        <authorList>
            <person name="Oliphant S.A."/>
            <person name="Watson-Haigh N.S."/>
            <person name="Sumby K.M."/>
            <person name="Gardner J.M."/>
            <person name="Jiranek V."/>
        </authorList>
    </citation>
    <scope>NUCLEOTIDE SEQUENCE</scope>
    <source>
        <strain evidence="1">KI3_B9</strain>
    </source>
</reference>
<keyword evidence="2" id="KW-1185">Reference proteome</keyword>
<protein>
    <recommendedName>
        <fullName evidence="3">Phage protein</fullName>
    </recommendedName>
</protein>
<organism evidence="1 2">
    <name type="scientific">Fructobacillus americanaquae</name>
    <dbReference type="NCBI Taxonomy" id="2940302"/>
    <lineage>
        <taxon>Bacteria</taxon>
        <taxon>Bacillati</taxon>
        <taxon>Bacillota</taxon>
        <taxon>Bacilli</taxon>
        <taxon>Lactobacillales</taxon>
        <taxon>Lactobacillaceae</taxon>
        <taxon>Fructobacillus</taxon>
    </lineage>
</organism>
<evidence type="ECO:0008006" key="3">
    <source>
        <dbReference type="Google" id="ProtNLM"/>
    </source>
</evidence>
<dbReference type="EMBL" id="CP097122">
    <property type="protein sequence ID" value="USS92014.1"/>
    <property type="molecule type" value="Genomic_DNA"/>
</dbReference>
<gene>
    <name evidence="1" type="ORF">M3M36_06800</name>
</gene>
<name>A0ABY5BZR4_9LACO</name>
<dbReference type="Proteomes" id="UP001056093">
    <property type="component" value="Chromosome"/>
</dbReference>